<evidence type="ECO:0000259" key="11">
    <source>
        <dbReference type="SMART" id="SM00831"/>
    </source>
</evidence>
<dbReference type="Pfam" id="PF00122">
    <property type="entry name" value="E1-E2_ATPase"/>
    <property type="match status" value="1"/>
</dbReference>
<feature type="region of interest" description="Disordered" evidence="9">
    <location>
        <begin position="1"/>
        <end position="46"/>
    </location>
</feature>
<dbReference type="SFLD" id="SFLDF00027">
    <property type="entry name" value="p-type_atpase"/>
    <property type="match status" value="1"/>
</dbReference>
<evidence type="ECO:0000256" key="7">
    <source>
        <dbReference type="ARBA" id="ARBA00022989"/>
    </source>
</evidence>
<dbReference type="PRINTS" id="PR00119">
    <property type="entry name" value="CATATPASE"/>
</dbReference>
<gene>
    <name evidence="12" type="ORF">PG991_002282</name>
</gene>
<keyword evidence="6" id="KW-1278">Translocase</keyword>
<dbReference type="InterPro" id="IPR008250">
    <property type="entry name" value="ATPase_P-typ_transduc_dom_A_sf"/>
</dbReference>
<dbReference type="Gene3D" id="2.70.150.10">
    <property type="entry name" value="Calcium-transporting ATPase, cytoplasmic transduction domain A"/>
    <property type="match status" value="1"/>
</dbReference>
<dbReference type="SUPFAM" id="SSF56784">
    <property type="entry name" value="HAD-like"/>
    <property type="match status" value="1"/>
</dbReference>
<dbReference type="PANTHER" id="PTHR43294">
    <property type="entry name" value="SODIUM/POTASSIUM-TRANSPORTING ATPASE SUBUNIT ALPHA"/>
    <property type="match status" value="1"/>
</dbReference>
<feature type="transmembrane region" description="Helical" evidence="10">
    <location>
        <begin position="857"/>
        <end position="879"/>
    </location>
</feature>
<organism evidence="12 13">
    <name type="scientific">Apiospora marii</name>
    <dbReference type="NCBI Taxonomy" id="335849"/>
    <lineage>
        <taxon>Eukaryota</taxon>
        <taxon>Fungi</taxon>
        <taxon>Dikarya</taxon>
        <taxon>Ascomycota</taxon>
        <taxon>Pezizomycotina</taxon>
        <taxon>Sordariomycetes</taxon>
        <taxon>Xylariomycetidae</taxon>
        <taxon>Amphisphaeriales</taxon>
        <taxon>Apiosporaceae</taxon>
        <taxon>Apiospora</taxon>
    </lineage>
</organism>
<dbReference type="SUPFAM" id="SSF81665">
    <property type="entry name" value="Calcium ATPase, transmembrane domain M"/>
    <property type="match status" value="1"/>
</dbReference>
<feature type="region of interest" description="Disordered" evidence="9">
    <location>
        <begin position="723"/>
        <end position="745"/>
    </location>
</feature>
<evidence type="ECO:0000256" key="5">
    <source>
        <dbReference type="ARBA" id="ARBA00022840"/>
    </source>
</evidence>
<dbReference type="InterPro" id="IPR023299">
    <property type="entry name" value="ATPase_P-typ_cyto_dom_N"/>
</dbReference>
<keyword evidence="13" id="KW-1185">Reference proteome</keyword>
<accession>A0ABR1SGK6</accession>
<feature type="domain" description="Cation-transporting P-type ATPase N-terminal" evidence="11">
    <location>
        <begin position="93"/>
        <end position="166"/>
    </location>
</feature>
<feature type="transmembrane region" description="Helical" evidence="10">
    <location>
        <begin position="991"/>
        <end position="1008"/>
    </location>
</feature>
<feature type="compositionally biased region" description="Basic and acidic residues" evidence="9">
    <location>
        <begin position="1"/>
        <end position="23"/>
    </location>
</feature>
<keyword evidence="2" id="KW-1003">Cell membrane</keyword>
<reference evidence="12 13" key="1">
    <citation type="submission" date="2023-01" db="EMBL/GenBank/DDBJ databases">
        <title>Analysis of 21 Apiospora genomes using comparative genomics revels a genus with tremendous synthesis potential of carbohydrate active enzymes and secondary metabolites.</title>
        <authorList>
            <person name="Sorensen T."/>
        </authorList>
    </citation>
    <scope>NUCLEOTIDE SEQUENCE [LARGE SCALE GENOMIC DNA]</scope>
    <source>
        <strain evidence="12 13">CBS 20057</strain>
    </source>
</reference>
<dbReference type="PANTHER" id="PTHR43294:SF21">
    <property type="entry name" value="CATION TRANSPORTING ATPASE"/>
    <property type="match status" value="1"/>
</dbReference>
<dbReference type="Proteomes" id="UP001396898">
    <property type="component" value="Unassembled WGS sequence"/>
</dbReference>
<dbReference type="EMBL" id="JAQQWI010000006">
    <property type="protein sequence ID" value="KAK8032884.1"/>
    <property type="molecule type" value="Genomic_DNA"/>
</dbReference>
<dbReference type="InterPro" id="IPR018303">
    <property type="entry name" value="ATPase_P-typ_P_site"/>
</dbReference>
<feature type="transmembrane region" description="Helical" evidence="10">
    <location>
        <begin position="885"/>
        <end position="907"/>
    </location>
</feature>
<dbReference type="InterPro" id="IPR044492">
    <property type="entry name" value="P_typ_ATPase_HD_dom"/>
</dbReference>
<sequence length="1099" mass="121099">MDEENLKSPAADRIRFDDGESSRPARPGNLRRTHSNGSMSIRSVRSRREVDPAILLPVQYRTVSFQIEESKAKDVAEVSKAKDTAAKELSALEWHTITTEEALRRLSSSMEQGLSDDQVTRRLKDFGRNAPTPPKSNTIQKYLGYMFKGFGPILLIGSILVFVSWKPLGEPDPAIANLALAIVLLAVFFTQAAFNMWQDWSSSRVMKSITGMLPENTMVIREGKQQSLPASELVPGDIVYIKAGNKLPADVRFLQVSSDAKFDRSILTGESAPLAAAVNSTDDNYLETRCIGLQGTHCTAGSCTGLVVNTGDRTVFGRIATLTNSPKTKMTTLEREILYFVVIICTIMVAMITIVLVVWGAWLRKDHPDWISVPTLIVSCVSVAIAFIPEGLPIALTAGLTITANIMRKNSVLCKSLKTVETLGSVSVVCSDKTGTLTQNRMTVTDCTIGNYTMNQDTAKHELDASEAPAVAGIVTTGVGQVRAIAGLCNAAEFDAATNGLALEERRIHGDATDQAILRFSEGLGSVNHLRQSWQRTYELAFNSKNKYMIRTFSMFKDDLLSTTLPQAEAEVFTAEDTLLTIKGAPDVLIGRCTHYTTNAGDAHPFNQDMRATIEQLKNIYSSQGKRCILLARKVVSKADVLHQPGTVQFEDAMFEQAKTDLTLVGLLAIVDPLRPEIRSVVATLRGAGIRIFMVTGDFALTALAISQDAGIISTPSSMVHGVSALPREPPAGSISEDKASSSQSRTSIVLSGPELMTLNEHQWRVLTEYEEIVFARTTPEQKLRIVREFQTNEVVAMTGDGVNDAPSLKAADIGIAMGGGSDIAIEAADMVLLDTFSSVVEAVQYGRVVFDNLKKVICYLLPAGSFAEFWPVMTNVLFGLPQILSSFLMIIICCFTDCAAATVLSYEKPEADVLLRKPRNVKKDRLVNWQLVAMAYGVLGVIQTLASFAMAYWYLERNGIPFRVLWFSFGVLPDWIDPDYYAQKLNEASSIYFVNLVVMQWFNLMAIRTRRWSIFQHPPAFNKNSQNLALFPAIAFALVMAIFWLYVPVFQEVLGTSKVPPEHYFLPMAFGLFILIMDEGRKYMVRKYPNGILAKAAW</sequence>
<feature type="transmembrane region" description="Helical" evidence="10">
    <location>
        <begin position="928"/>
        <end position="956"/>
    </location>
</feature>
<dbReference type="InterPro" id="IPR036412">
    <property type="entry name" value="HAD-like_sf"/>
</dbReference>
<proteinExistence type="predicted"/>
<dbReference type="Pfam" id="PF00690">
    <property type="entry name" value="Cation_ATPase_N"/>
    <property type="match status" value="1"/>
</dbReference>
<dbReference type="InterPro" id="IPR001757">
    <property type="entry name" value="P_typ_ATPase"/>
</dbReference>
<dbReference type="PROSITE" id="PS00154">
    <property type="entry name" value="ATPASE_E1_E2"/>
    <property type="match status" value="1"/>
</dbReference>
<feature type="transmembrane region" description="Helical" evidence="10">
    <location>
        <begin position="142"/>
        <end position="163"/>
    </location>
</feature>
<dbReference type="InterPro" id="IPR023214">
    <property type="entry name" value="HAD_sf"/>
</dbReference>
<comment type="subcellular location">
    <subcellularLocation>
        <location evidence="1">Cell membrane</location>
        <topology evidence="1">Multi-pass membrane protein</topology>
    </subcellularLocation>
</comment>
<feature type="transmembrane region" description="Helical" evidence="10">
    <location>
        <begin position="375"/>
        <end position="400"/>
    </location>
</feature>
<evidence type="ECO:0000256" key="1">
    <source>
        <dbReference type="ARBA" id="ARBA00004651"/>
    </source>
</evidence>
<evidence type="ECO:0000256" key="10">
    <source>
        <dbReference type="SAM" id="Phobius"/>
    </source>
</evidence>
<dbReference type="InterPro" id="IPR059000">
    <property type="entry name" value="ATPase_P-type_domA"/>
</dbReference>
<evidence type="ECO:0000256" key="9">
    <source>
        <dbReference type="SAM" id="MobiDB-lite"/>
    </source>
</evidence>
<evidence type="ECO:0000313" key="13">
    <source>
        <dbReference type="Proteomes" id="UP001396898"/>
    </source>
</evidence>
<feature type="transmembrane region" description="Helical" evidence="10">
    <location>
        <begin position="337"/>
        <end position="363"/>
    </location>
</feature>
<dbReference type="Pfam" id="PF00689">
    <property type="entry name" value="Cation_ATPase_C"/>
    <property type="match status" value="1"/>
</dbReference>
<dbReference type="Pfam" id="PF13246">
    <property type="entry name" value="Cation_ATPase"/>
    <property type="match status" value="1"/>
</dbReference>
<feature type="transmembrane region" description="Helical" evidence="10">
    <location>
        <begin position="1060"/>
        <end position="1078"/>
    </location>
</feature>
<dbReference type="NCBIfam" id="TIGR01494">
    <property type="entry name" value="ATPase_P-type"/>
    <property type="match status" value="2"/>
</dbReference>
<keyword evidence="5" id="KW-0067">ATP-binding</keyword>
<dbReference type="Gene3D" id="3.40.50.1000">
    <property type="entry name" value="HAD superfamily/HAD-like"/>
    <property type="match status" value="1"/>
</dbReference>
<dbReference type="PRINTS" id="PR00121">
    <property type="entry name" value="NAKATPASE"/>
</dbReference>
<name>A0ABR1SGK6_9PEZI</name>
<dbReference type="Pfam" id="PF08282">
    <property type="entry name" value="Hydrolase_3"/>
    <property type="match status" value="1"/>
</dbReference>
<dbReference type="SFLD" id="SFLDG00002">
    <property type="entry name" value="C1.7:_P-type_atpase_like"/>
    <property type="match status" value="1"/>
</dbReference>
<dbReference type="Gene3D" id="3.40.1110.10">
    <property type="entry name" value="Calcium-transporting ATPase, cytoplasmic domain N"/>
    <property type="match status" value="1"/>
</dbReference>
<evidence type="ECO:0000256" key="8">
    <source>
        <dbReference type="ARBA" id="ARBA00023136"/>
    </source>
</evidence>
<feature type="transmembrane region" description="Helical" evidence="10">
    <location>
        <begin position="175"/>
        <end position="197"/>
    </location>
</feature>
<keyword evidence="3 10" id="KW-0812">Transmembrane</keyword>
<evidence type="ECO:0000256" key="2">
    <source>
        <dbReference type="ARBA" id="ARBA00022475"/>
    </source>
</evidence>
<dbReference type="Gene3D" id="1.20.1110.10">
    <property type="entry name" value="Calcium-transporting ATPase, transmembrane domain"/>
    <property type="match status" value="1"/>
</dbReference>
<dbReference type="SMART" id="SM00831">
    <property type="entry name" value="Cation_ATPase_N"/>
    <property type="match status" value="1"/>
</dbReference>
<dbReference type="InterPro" id="IPR023298">
    <property type="entry name" value="ATPase_P-typ_TM_dom_sf"/>
</dbReference>
<protein>
    <submittedName>
        <fullName evidence="12">Solute carrier family 25 member 39</fullName>
    </submittedName>
</protein>
<dbReference type="InterPro" id="IPR050510">
    <property type="entry name" value="Cation_transp_ATPase_P-type"/>
</dbReference>
<evidence type="ECO:0000256" key="3">
    <source>
        <dbReference type="ARBA" id="ARBA00022692"/>
    </source>
</evidence>
<dbReference type="InterPro" id="IPR004014">
    <property type="entry name" value="ATPase_P-typ_cation-transptr_N"/>
</dbReference>
<dbReference type="InterPro" id="IPR006068">
    <property type="entry name" value="ATPase_P-typ_cation-transptr_C"/>
</dbReference>
<comment type="caution">
    <text evidence="12">The sequence shown here is derived from an EMBL/GenBank/DDBJ whole genome shotgun (WGS) entry which is preliminary data.</text>
</comment>
<evidence type="ECO:0000256" key="4">
    <source>
        <dbReference type="ARBA" id="ARBA00022741"/>
    </source>
</evidence>
<dbReference type="SUPFAM" id="SSF81660">
    <property type="entry name" value="Metal cation-transporting ATPase, ATP-binding domain N"/>
    <property type="match status" value="1"/>
</dbReference>
<dbReference type="SFLD" id="SFLDS00003">
    <property type="entry name" value="Haloacid_Dehalogenase"/>
    <property type="match status" value="1"/>
</dbReference>
<keyword evidence="4" id="KW-0547">Nucleotide-binding</keyword>
<keyword evidence="8 10" id="KW-0472">Membrane</keyword>
<keyword evidence="7 10" id="KW-1133">Transmembrane helix</keyword>
<evidence type="ECO:0000256" key="6">
    <source>
        <dbReference type="ARBA" id="ARBA00022967"/>
    </source>
</evidence>
<feature type="transmembrane region" description="Helical" evidence="10">
    <location>
        <begin position="1029"/>
        <end position="1048"/>
    </location>
</feature>
<dbReference type="SUPFAM" id="SSF81653">
    <property type="entry name" value="Calcium ATPase, transduction domain A"/>
    <property type="match status" value="1"/>
</dbReference>
<evidence type="ECO:0000313" key="12">
    <source>
        <dbReference type="EMBL" id="KAK8032884.1"/>
    </source>
</evidence>